<name>A0A1G2Q3F5_9BACT</name>
<dbReference type="AlphaFoldDB" id="A0A1G2Q3F5"/>
<dbReference type="Proteomes" id="UP000177575">
    <property type="component" value="Unassembled WGS sequence"/>
</dbReference>
<evidence type="ECO:0000256" key="3">
    <source>
        <dbReference type="ARBA" id="ARBA00007681"/>
    </source>
</evidence>
<keyword evidence="9 10" id="KW-0066">ATP synthesis</keyword>
<keyword evidence="6 10" id="KW-0406">Ion transport</keyword>
<evidence type="ECO:0000313" key="12">
    <source>
        <dbReference type="Proteomes" id="UP000177575"/>
    </source>
</evidence>
<dbReference type="InterPro" id="IPR035968">
    <property type="entry name" value="ATP_synth_F1_ATPase_gsu"/>
</dbReference>
<proteinExistence type="inferred from homology"/>
<dbReference type="Gene3D" id="1.10.287.80">
    <property type="entry name" value="ATP synthase, gamma subunit, helix hairpin domain"/>
    <property type="match status" value="2"/>
</dbReference>
<keyword evidence="8 10" id="KW-0139">CF(1)</keyword>
<dbReference type="CDD" id="cd12151">
    <property type="entry name" value="F1-ATPase_gamma"/>
    <property type="match status" value="1"/>
</dbReference>
<sequence>MPQATREIKRRIRSIQNTRQITRAMELVSAAKMRRAVANVLATRTYASLAWQLLTELSARTDATHHQLLQKRYPVKRIGLILVTSNRGLCGGFNHQLVNRVNLYLDHHRQQQVELEADLVAVGRRGRDIAFRMGHSIIAEFAKPDITTRIEEITAVAKLAISDYLKGRYDRIVVAYTDFISPVVQRPRIKQILPIEKEADEYLGQAHSPEVTNTQTEPDKSFLGNYEYLFEPSPDKVLANLLPRLIEIQLYQAMLESDASEHSARMMSMRNASEAAKDMIDALTLAFNQARQASITAELADITGGRVAVEG</sequence>
<evidence type="ECO:0000256" key="1">
    <source>
        <dbReference type="ARBA" id="ARBA00003456"/>
    </source>
</evidence>
<dbReference type="SUPFAM" id="SSF52943">
    <property type="entry name" value="ATP synthase (F1-ATPase), gamma subunit"/>
    <property type="match status" value="1"/>
</dbReference>
<protein>
    <recommendedName>
        <fullName evidence="10">ATP synthase gamma chain</fullName>
    </recommendedName>
    <alternativeName>
        <fullName evidence="10">ATP synthase F1 sector gamma subunit</fullName>
    </alternativeName>
    <alternativeName>
        <fullName evidence="10">F-ATPase gamma subunit</fullName>
    </alternativeName>
</protein>
<gene>
    <name evidence="10" type="primary">atpG</name>
    <name evidence="11" type="ORF">A2388_01345</name>
</gene>
<dbReference type="GO" id="GO:0045259">
    <property type="term" value="C:proton-transporting ATP synthase complex"/>
    <property type="evidence" value="ECO:0007669"/>
    <property type="project" value="UniProtKB-KW"/>
</dbReference>
<comment type="subunit">
    <text evidence="10">F-type ATPases have 2 components, CF(1) - the catalytic core - and CF(0) - the membrane proton channel. CF(1) has five subunits: alpha(3), beta(3), gamma(1), delta(1), epsilon(1). CF(0) has three main subunits: a, b and c.</text>
</comment>
<keyword evidence="10" id="KW-1003">Cell membrane</keyword>
<dbReference type="Gene3D" id="3.40.1380.10">
    <property type="match status" value="1"/>
</dbReference>
<dbReference type="NCBIfam" id="TIGR01146">
    <property type="entry name" value="ATPsyn_F1gamma"/>
    <property type="match status" value="1"/>
</dbReference>
<evidence type="ECO:0000256" key="6">
    <source>
        <dbReference type="ARBA" id="ARBA00023065"/>
    </source>
</evidence>
<comment type="function">
    <text evidence="1 10">Produces ATP from ADP in the presence of a proton gradient across the membrane. The gamma chain is believed to be important in regulating ATPase activity and the flow of protons through the CF(0) complex.</text>
</comment>
<reference evidence="11 12" key="1">
    <citation type="journal article" date="2016" name="Nat. Commun.">
        <title>Thousands of microbial genomes shed light on interconnected biogeochemical processes in an aquifer system.</title>
        <authorList>
            <person name="Anantharaman K."/>
            <person name="Brown C.T."/>
            <person name="Hug L.A."/>
            <person name="Sharon I."/>
            <person name="Castelle C.J."/>
            <person name="Probst A.J."/>
            <person name="Thomas B.C."/>
            <person name="Singh A."/>
            <person name="Wilkins M.J."/>
            <person name="Karaoz U."/>
            <person name="Brodie E.L."/>
            <person name="Williams K.H."/>
            <person name="Hubbard S.S."/>
            <person name="Banfield J.F."/>
        </authorList>
    </citation>
    <scope>NUCLEOTIDE SEQUENCE [LARGE SCALE GENOMIC DNA]</scope>
</reference>
<evidence type="ECO:0000256" key="9">
    <source>
        <dbReference type="ARBA" id="ARBA00023310"/>
    </source>
</evidence>
<comment type="subcellular location">
    <subcellularLocation>
        <location evidence="10">Cell membrane</location>
        <topology evidence="10">Peripheral membrane protein</topology>
    </subcellularLocation>
    <subcellularLocation>
        <location evidence="2">Membrane</location>
        <topology evidence="2">Peripheral membrane protein</topology>
    </subcellularLocation>
</comment>
<evidence type="ECO:0000313" key="11">
    <source>
        <dbReference type="EMBL" id="OHA55106.1"/>
    </source>
</evidence>
<comment type="caution">
    <text evidence="11">The sequence shown here is derived from an EMBL/GenBank/DDBJ whole genome shotgun (WGS) entry which is preliminary data.</text>
</comment>
<keyword evidence="5 10" id="KW-0375">Hydrogen ion transport</keyword>
<dbReference type="Pfam" id="PF00231">
    <property type="entry name" value="ATP-synt"/>
    <property type="match status" value="1"/>
</dbReference>
<accession>A0A1G2Q3F5</accession>
<dbReference type="GO" id="GO:0046933">
    <property type="term" value="F:proton-transporting ATP synthase activity, rotational mechanism"/>
    <property type="evidence" value="ECO:0007669"/>
    <property type="project" value="UniProtKB-UniRule"/>
</dbReference>
<dbReference type="PANTHER" id="PTHR11693">
    <property type="entry name" value="ATP SYNTHASE GAMMA CHAIN"/>
    <property type="match status" value="1"/>
</dbReference>
<dbReference type="InterPro" id="IPR000131">
    <property type="entry name" value="ATP_synth_F1_gsu"/>
</dbReference>
<evidence type="ECO:0000256" key="7">
    <source>
        <dbReference type="ARBA" id="ARBA00023136"/>
    </source>
</evidence>
<dbReference type="GO" id="GO:0042777">
    <property type="term" value="P:proton motive force-driven plasma membrane ATP synthesis"/>
    <property type="evidence" value="ECO:0007669"/>
    <property type="project" value="UniProtKB-UniRule"/>
</dbReference>
<keyword evidence="4 10" id="KW-0813">Transport</keyword>
<keyword evidence="7 10" id="KW-0472">Membrane</keyword>
<dbReference type="PRINTS" id="PR00126">
    <property type="entry name" value="ATPASEGAMMA"/>
</dbReference>
<dbReference type="EMBL" id="MHTC01000026">
    <property type="protein sequence ID" value="OHA55106.1"/>
    <property type="molecule type" value="Genomic_DNA"/>
</dbReference>
<dbReference type="GO" id="GO:0005886">
    <property type="term" value="C:plasma membrane"/>
    <property type="evidence" value="ECO:0007669"/>
    <property type="project" value="UniProtKB-SubCell"/>
</dbReference>
<evidence type="ECO:0000256" key="10">
    <source>
        <dbReference type="HAMAP-Rule" id="MF_00815"/>
    </source>
</evidence>
<evidence type="ECO:0000256" key="5">
    <source>
        <dbReference type="ARBA" id="ARBA00022781"/>
    </source>
</evidence>
<dbReference type="PANTHER" id="PTHR11693:SF22">
    <property type="entry name" value="ATP SYNTHASE SUBUNIT GAMMA, MITOCHONDRIAL"/>
    <property type="match status" value="1"/>
</dbReference>
<dbReference type="HAMAP" id="MF_00815">
    <property type="entry name" value="ATP_synth_gamma_bact"/>
    <property type="match status" value="1"/>
</dbReference>
<comment type="similarity">
    <text evidence="3 10">Belongs to the ATPase gamma chain family.</text>
</comment>
<dbReference type="GO" id="GO:0005524">
    <property type="term" value="F:ATP binding"/>
    <property type="evidence" value="ECO:0007669"/>
    <property type="project" value="UniProtKB-UniRule"/>
</dbReference>
<evidence type="ECO:0000256" key="4">
    <source>
        <dbReference type="ARBA" id="ARBA00022448"/>
    </source>
</evidence>
<organism evidence="11 12">
    <name type="scientific">Candidatus Veblenbacteria bacterium RIFOXYB1_FULL_43_13</name>
    <dbReference type="NCBI Taxonomy" id="1802426"/>
    <lineage>
        <taxon>Bacteria</taxon>
        <taxon>Candidatus Vebleniibacteriota</taxon>
    </lineage>
</organism>
<evidence type="ECO:0000256" key="8">
    <source>
        <dbReference type="ARBA" id="ARBA00023196"/>
    </source>
</evidence>
<evidence type="ECO:0000256" key="2">
    <source>
        <dbReference type="ARBA" id="ARBA00004170"/>
    </source>
</evidence>